<protein>
    <recommendedName>
        <fullName evidence="2">Glycoside hydrolase family 3 N-terminal domain-containing protein</fullName>
    </recommendedName>
</protein>
<dbReference type="PANTHER" id="PTHR42721:SF45">
    <property type="entry name" value="BETA-D-XYLOSIDASE 2-RELATED"/>
    <property type="match status" value="1"/>
</dbReference>
<dbReference type="GO" id="GO:0009044">
    <property type="term" value="F:xylan 1,4-beta-xylosidase activity"/>
    <property type="evidence" value="ECO:0007669"/>
    <property type="project" value="InterPro"/>
</dbReference>
<evidence type="ECO:0000256" key="1">
    <source>
        <dbReference type="ARBA" id="ARBA00022801"/>
    </source>
</evidence>
<dbReference type="InterPro" id="IPR036962">
    <property type="entry name" value="Glyco_hydro_3_N_sf"/>
</dbReference>
<dbReference type="InterPro" id="IPR017853">
    <property type="entry name" value="GH"/>
</dbReference>
<dbReference type="InterPro" id="IPR001764">
    <property type="entry name" value="Glyco_hydro_3_N"/>
</dbReference>
<dbReference type="GO" id="GO:0046556">
    <property type="term" value="F:alpha-L-arabinofuranosidase activity"/>
    <property type="evidence" value="ECO:0007669"/>
    <property type="project" value="TreeGrafter"/>
</dbReference>
<dbReference type="PANTHER" id="PTHR42721">
    <property type="entry name" value="SUGAR HYDROLASE-RELATED"/>
    <property type="match status" value="1"/>
</dbReference>
<keyword evidence="1" id="KW-0378">Hydrolase</keyword>
<proteinExistence type="predicted"/>
<dbReference type="Pfam" id="PF00933">
    <property type="entry name" value="Glyco_hydro_3"/>
    <property type="match status" value="1"/>
</dbReference>
<organism evidence="3">
    <name type="scientific">Salix viminalis</name>
    <name type="common">Common osier</name>
    <name type="synonym">Basket willow</name>
    <dbReference type="NCBI Taxonomy" id="40686"/>
    <lineage>
        <taxon>Eukaryota</taxon>
        <taxon>Viridiplantae</taxon>
        <taxon>Streptophyta</taxon>
        <taxon>Embryophyta</taxon>
        <taxon>Tracheophyta</taxon>
        <taxon>Spermatophyta</taxon>
        <taxon>Magnoliopsida</taxon>
        <taxon>eudicotyledons</taxon>
        <taxon>Gunneridae</taxon>
        <taxon>Pentapetalae</taxon>
        <taxon>rosids</taxon>
        <taxon>fabids</taxon>
        <taxon>Malpighiales</taxon>
        <taxon>Salicaceae</taxon>
        <taxon>Saliceae</taxon>
        <taxon>Salix</taxon>
    </lineage>
</organism>
<gene>
    <name evidence="3" type="ORF">SVIM_LOCUS296729</name>
</gene>
<dbReference type="EMBL" id="CAADRP010001650">
    <property type="protein sequence ID" value="VFU46649.1"/>
    <property type="molecule type" value="Genomic_DNA"/>
</dbReference>
<dbReference type="GO" id="GO:0031222">
    <property type="term" value="P:arabinan catabolic process"/>
    <property type="evidence" value="ECO:0007669"/>
    <property type="project" value="TreeGrafter"/>
</dbReference>
<dbReference type="InterPro" id="IPR044993">
    <property type="entry name" value="BXL"/>
</dbReference>
<dbReference type="GO" id="GO:0045493">
    <property type="term" value="P:xylan catabolic process"/>
    <property type="evidence" value="ECO:0007669"/>
    <property type="project" value="InterPro"/>
</dbReference>
<feature type="domain" description="Glycoside hydrolase family 3 N-terminal" evidence="2">
    <location>
        <begin position="15"/>
        <end position="82"/>
    </location>
</feature>
<accession>A0A6N2LZE1</accession>
<sequence>MTSITGMGLIGTTSTPSIMCSYNQVNGIPTCADPKLLKKIIRGRWKLDGYIVADCDSVDVFYNQQHYTSTPEEAAADAIKAGQFGFGLRTIPRSIH</sequence>
<dbReference type="SUPFAM" id="SSF51445">
    <property type="entry name" value="(Trans)glycosidases"/>
    <property type="match status" value="1"/>
</dbReference>
<evidence type="ECO:0000259" key="2">
    <source>
        <dbReference type="Pfam" id="PF00933"/>
    </source>
</evidence>
<evidence type="ECO:0000313" key="3">
    <source>
        <dbReference type="EMBL" id="VFU46649.1"/>
    </source>
</evidence>
<dbReference type="AlphaFoldDB" id="A0A6N2LZE1"/>
<dbReference type="Gene3D" id="3.20.20.300">
    <property type="entry name" value="Glycoside hydrolase, family 3, N-terminal domain"/>
    <property type="match status" value="1"/>
</dbReference>
<name>A0A6N2LZE1_SALVM</name>
<reference evidence="3" key="1">
    <citation type="submission" date="2019-03" db="EMBL/GenBank/DDBJ databases">
        <authorList>
            <person name="Mank J."/>
            <person name="Almeida P."/>
        </authorList>
    </citation>
    <scope>NUCLEOTIDE SEQUENCE</scope>
    <source>
        <strain evidence="3">78183</strain>
    </source>
</reference>